<reference evidence="2 3" key="1">
    <citation type="submission" date="2021-05" db="EMBL/GenBank/DDBJ databases">
        <title>Direct Submission.</title>
        <authorList>
            <person name="Li K."/>
            <person name="Gao J."/>
        </authorList>
    </citation>
    <scope>NUCLEOTIDE SEQUENCE [LARGE SCALE GENOMIC DNA]</scope>
    <source>
        <strain evidence="2 3">Mg02</strain>
    </source>
</reference>
<organism evidence="2 3">
    <name type="scientific">Nocardiopsis changdeensis</name>
    <dbReference type="NCBI Taxonomy" id="2831969"/>
    <lineage>
        <taxon>Bacteria</taxon>
        <taxon>Bacillati</taxon>
        <taxon>Actinomycetota</taxon>
        <taxon>Actinomycetes</taxon>
        <taxon>Streptosporangiales</taxon>
        <taxon>Nocardiopsidaceae</taxon>
        <taxon>Nocardiopsis</taxon>
    </lineage>
</organism>
<dbReference type="RefSeq" id="WP_220561616.1">
    <property type="nucleotide sequence ID" value="NZ_CP074133.1"/>
</dbReference>
<evidence type="ECO:0000313" key="3">
    <source>
        <dbReference type="Proteomes" id="UP000676079"/>
    </source>
</evidence>
<gene>
    <name evidence="2" type="ORF">KGD84_18060</name>
</gene>
<keyword evidence="1" id="KW-0812">Transmembrane</keyword>
<feature type="transmembrane region" description="Helical" evidence="1">
    <location>
        <begin position="7"/>
        <end position="26"/>
    </location>
</feature>
<dbReference type="EMBL" id="CP074133">
    <property type="protein sequence ID" value="QUX20421.1"/>
    <property type="molecule type" value="Genomic_DNA"/>
</dbReference>
<sequence>MDAGKILLAHNVTAVAALAVVLVGSLSTGIIWWVWAAMGLIVVVTIGLNIAYSRGR</sequence>
<name>A0ABX8BHJ5_9ACTN</name>
<feature type="transmembrane region" description="Helical" evidence="1">
    <location>
        <begin position="32"/>
        <end position="52"/>
    </location>
</feature>
<protein>
    <submittedName>
        <fullName evidence="2">Uncharacterized protein</fullName>
    </submittedName>
</protein>
<evidence type="ECO:0000256" key="1">
    <source>
        <dbReference type="SAM" id="Phobius"/>
    </source>
</evidence>
<evidence type="ECO:0000313" key="2">
    <source>
        <dbReference type="EMBL" id="QUX20421.1"/>
    </source>
</evidence>
<dbReference type="Proteomes" id="UP000676079">
    <property type="component" value="Chromosome"/>
</dbReference>
<keyword evidence="1" id="KW-0472">Membrane</keyword>
<keyword evidence="3" id="KW-1185">Reference proteome</keyword>
<keyword evidence="1" id="KW-1133">Transmembrane helix</keyword>
<proteinExistence type="predicted"/>
<accession>A0ABX8BHJ5</accession>